<feature type="compositionally biased region" description="Basic and acidic residues" evidence="1">
    <location>
        <begin position="1133"/>
        <end position="1142"/>
    </location>
</feature>
<gene>
    <name evidence="2" type="ORF">SCUD_LOCUS9785</name>
</gene>
<feature type="region of interest" description="Disordered" evidence="1">
    <location>
        <begin position="735"/>
        <end position="757"/>
    </location>
</feature>
<reference evidence="2 3" key="2">
    <citation type="submission" date="2018-11" db="EMBL/GenBank/DDBJ databases">
        <authorList>
            <consortium name="Pathogen Informatics"/>
        </authorList>
    </citation>
    <scope>NUCLEOTIDE SEQUENCE [LARGE SCALE GENOMIC DNA]</scope>
    <source>
        <strain evidence="2">Dakar</strain>
        <strain evidence="3">Dakar, Senegal</strain>
    </source>
</reference>
<dbReference type="PANTHER" id="PTHR14596">
    <property type="entry name" value="ZINC FINGER PROTEIN"/>
    <property type="match status" value="1"/>
</dbReference>
<protein>
    <submittedName>
        <fullName evidence="4">Dymeclin</fullName>
    </submittedName>
</protein>
<dbReference type="GO" id="GO:0005634">
    <property type="term" value="C:nucleus"/>
    <property type="evidence" value="ECO:0007669"/>
    <property type="project" value="TreeGrafter"/>
</dbReference>
<feature type="compositionally biased region" description="Acidic residues" evidence="1">
    <location>
        <begin position="744"/>
        <end position="755"/>
    </location>
</feature>
<dbReference type="GO" id="GO:0042594">
    <property type="term" value="P:response to starvation"/>
    <property type="evidence" value="ECO:0007669"/>
    <property type="project" value="TreeGrafter"/>
</dbReference>
<dbReference type="Proteomes" id="UP000279833">
    <property type="component" value="Unassembled WGS sequence"/>
</dbReference>
<evidence type="ECO:0000313" key="3">
    <source>
        <dbReference type="Proteomes" id="UP000279833"/>
    </source>
</evidence>
<accession>A0A183K467</accession>
<dbReference type="PANTHER" id="PTHR14596:SF72">
    <property type="entry name" value="ZINC FINGER PROTEIN MSN2-RELATED"/>
    <property type="match status" value="1"/>
</dbReference>
<dbReference type="STRING" id="6186.A0A183K467"/>
<sequence>MGPNEFISTVLNDCLLDISPVIMTLFPFLYTSYLISYAHSSKKRLWLLRSIYSPDNNQSISHYVDYYYRESFDSVFEPHGGIEVAICLLGELVCQSHSSNLISYGLKLLFTMLHHSSIMYAKFYAPALSHPGLENSMERRHKKLWLFQNCNNQLNCKPVPLSFGHCLLARLFKHPEFNMISSKSYEIMKVLLNEIILTFPVNILCKKSMNHTSSIAHLLINPSLLRCLILFGSQSFWYPSLKQQQQQQSGFGTQNSTDLSKSSNKSILFNYGLIPGIFELLMNINELSNSTIIIIKLYNLSILDKWQLIMAMLTGFRELFVENDNHHSIQRTLMNHEHLRFITQQWPITSLMNCLINRLSLSVVTNGPSKTGATLESIHRQSLYNNNNTDYIHSFYCAKRLCLLNLCRLIINLDANMYLSAAEQVFYTMSDYNNDHDEDDDDPDHKSNIDHQLFIHNDELETKASTSTSPLSMSTSQISLSTLDNDYLFWHKITRKCLNYTERLKIWEYLSFNHNKVIDNSDNSTEGKCELNQTSFEKNSSKLLIGSSTSYDITRIQTQNLSNTEENQIKAAEIQSNHCQSLSSLSSSTSKQQHQQKEQLSSNEGYQLNMIESIKYPMVISDSGVSISSLPVSSVDLINVEKDVCNMSEDNESIPTQHIQEELNNFIETDYTTNKYILNCVQLRIEQNSIFSQHLIHCLDHVWYRHFPIELLSKVYFKDKLKRNIIKFNNNNEMDGEKKKEEKDDVDDDDEEEEQGDKHQGFIHVFTKNISHSNDWNLYKLKSTYPLLLDHINSNSLIASHCSTSIRPPLWLIYSLIRHPYLSQRECALIGYCVWLHFEANKWIKKYEQLSTNFSQSIYFDWSIPVTTLHHHHHHPTTNTTNNTTNTTQLHRIIPYQLSRIRSFAIGLLLPTLPFLCITNCNSDIDLKTYYSNRHLCSKKLLNRSFGLILHGLGKFSFMNSNEIIIMNEYFQKTNCLLESSSHDVTGFISEPTYIHHAHHQCHHHHPIISVEFENIINNANNNSNISNARYDQLPANKNATTTTTITATTTTTTTATTTSTTTTTAATATTTTTTTTNSNNNNNRCNNPNFHKYYLLSTFPVLFSTLIGSFIDALISCIVKLKIINRTKLKSDQKDNKDDHHKGNHCSSSTATINNDADDETSTPEIELCTYGLDAFIILLQDSDNCVLSSAIKSNLLPVLYNMAWLLEFGIHEANSLLHMHNNDYHNTNRPMSIIPSLLMPIFTSLNRLIGRVISWMIIDEKFSNELIPSSCPVFHYSLDTSLRFQLIRTFLQYLISMKPDLNNEDYDGYVVNLESEVQLNPGPVSRCLVRRVLHSLLETSISQLDRIGEELNKSVAFSQQNIGKQQENDIQTATEDGNVKYLCENLKLHYNHLVWILNCTVNVLIYSPYRDEQMITILNQLNSMPETSKHKNTTISPVPVRIQSFHVDLGEEIDVDQNMNQACTTPPTPNQHHHDLGDRKQTSCDLSKYCFHHDNNKNSRCEIMIERHLLFSKHKSLFLCMHQSLEQAIITSMFTTAQHIQSGNLLKIPNISNYITTNDFMNLYNKALGRILVSRIQLPEIDVAVDLLVTYLLKLFNEDSYLLNSCLAALPSMVS</sequence>
<feature type="region of interest" description="Disordered" evidence="1">
    <location>
        <begin position="1133"/>
        <end position="1161"/>
    </location>
</feature>
<organism evidence="4">
    <name type="scientific">Schistosoma curassoni</name>
    <dbReference type="NCBI Taxonomy" id="6186"/>
    <lineage>
        <taxon>Eukaryota</taxon>
        <taxon>Metazoa</taxon>
        <taxon>Spiralia</taxon>
        <taxon>Lophotrochozoa</taxon>
        <taxon>Platyhelminthes</taxon>
        <taxon>Trematoda</taxon>
        <taxon>Digenea</taxon>
        <taxon>Strigeidida</taxon>
        <taxon>Schistosomatoidea</taxon>
        <taxon>Schistosomatidae</taxon>
        <taxon>Schistosoma</taxon>
    </lineage>
</organism>
<name>A0A183K467_9TREM</name>
<dbReference type="EMBL" id="UZAK01033418">
    <property type="protein sequence ID" value="VDP37051.1"/>
    <property type="molecule type" value="Genomic_DNA"/>
</dbReference>
<dbReference type="GO" id="GO:0000987">
    <property type="term" value="F:cis-regulatory region sequence-specific DNA binding"/>
    <property type="evidence" value="ECO:0007669"/>
    <property type="project" value="TreeGrafter"/>
</dbReference>
<evidence type="ECO:0000313" key="4">
    <source>
        <dbReference type="WBParaSite" id="SCUD_0000978501-mRNA-1"/>
    </source>
</evidence>
<dbReference type="GO" id="GO:0000981">
    <property type="term" value="F:DNA-binding transcription factor activity, RNA polymerase II-specific"/>
    <property type="evidence" value="ECO:0007669"/>
    <property type="project" value="TreeGrafter"/>
</dbReference>
<feature type="compositionally biased region" description="Polar residues" evidence="1">
    <location>
        <begin position="1146"/>
        <end position="1156"/>
    </location>
</feature>
<reference evidence="4" key="1">
    <citation type="submission" date="2016-06" db="UniProtKB">
        <authorList>
            <consortium name="WormBaseParasite"/>
        </authorList>
    </citation>
    <scope>IDENTIFICATION</scope>
</reference>
<keyword evidence="3" id="KW-1185">Reference proteome</keyword>
<proteinExistence type="predicted"/>
<evidence type="ECO:0000313" key="2">
    <source>
        <dbReference type="EMBL" id="VDP37051.1"/>
    </source>
</evidence>
<evidence type="ECO:0000256" key="1">
    <source>
        <dbReference type="SAM" id="MobiDB-lite"/>
    </source>
</evidence>
<dbReference type="WBParaSite" id="SCUD_0000978501-mRNA-1">
    <property type="protein sequence ID" value="SCUD_0000978501-mRNA-1"/>
    <property type="gene ID" value="SCUD_0000978501"/>
</dbReference>